<gene>
    <name evidence="5" type="ORF">ACFOFO_20460</name>
</gene>
<evidence type="ECO:0000259" key="4">
    <source>
        <dbReference type="PROSITE" id="PS50043"/>
    </source>
</evidence>
<evidence type="ECO:0000313" key="5">
    <source>
        <dbReference type="EMBL" id="MFC3110306.1"/>
    </source>
</evidence>
<name>A0ABV7F8C3_9BURK</name>
<reference evidence="6" key="1">
    <citation type="journal article" date="2019" name="Int. J. Syst. Evol. Microbiol.">
        <title>The Global Catalogue of Microorganisms (GCM) 10K type strain sequencing project: providing services to taxonomists for standard genome sequencing and annotation.</title>
        <authorList>
            <consortium name="The Broad Institute Genomics Platform"/>
            <consortium name="The Broad Institute Genome Sequencing Center for Infectious Disease"/>
            <person name="Wu L."/>
            <person name="Ma J."/>
        </authorList>
    </citation>
    <scope>NUCLEOTIDE SEQUENCE [LARGE SCALE GENOMIC DNA]</scope>
    <source>
        <strain evidence="6">KCTC 42986</strain>
    </source>
</reference>
<keyword evidence="1" id="KW-0805">Transcription regulation</keyword>
<keyword evidence="6" id="KW-1185">Reference proteome</keyword>
<evidence type="ECO:0000256" key="3">
    <source>
        <dbReference type="ARBA" id="ARBA00023163"/>
    </source>
</evidence>
<dbReference type="PROSITE" id="PS50043">
    <property type="entry name" value="HTH_LUXR_2"/>
    <property type="match status" value="1"/>
</dbReference>
<dbReference type="PANTHER" id="PTHR44688:SF16">
    <property type="entry name" value="DNA-BINDING TRANSCRIPTIONAL ACTIVATOR DEVR_DOSR"/>
    <property type="match status" value="1"/>
</dbReference>
<dbReference type="CDD" id="cd06170">
    <property type="entry name" value="LuxR_C_like"/>
    <property type="match status" value="1"/>
</dbReference>
<dbReference type="Proteomes" id="UP001595530">
    <property type="component" value="Unassembled WGS sequence"/>
</dbReference>
<feature type="domain" description="HTH luxR-type" evidence="4">
    <location>
        <begin position="247"/>
        <end position="312"/>
    </location>
</feature>
<evidence type="ECO:0000256" key="1">
    <source>
        <dbReference type="ARBA" id="ARBA00023015"/>
    </source>
</evidence>
<dbReference type="InterPro" id="IPR036388">
    <property type="entry name" value="WH-like_DNA-bd_sf"/>
</dbReference>
<dbReference type="RefSeq" id="WP_390326865.1">
    <property type="nucleotide sequence ID" value="NZ_JBHRTP010000072.1"/>
</dbReference>
<keyword evidence="2" id="KW-0238">DNA-binding</keyword>
<dbReference type="Pfam" id="PF00196">
    <property type="entry name" value="GerE"/>
    <property type="match status" value="1"/>
</dbReference>
<dbReference type="InterPro" id="IPR000792">
    <property type="entry name" value="Tscrpt_reg_LuxR_C"/>
</dbReference>
<sequence length="315" mass="34457">MNLNSFGRLVFELHDASQALQAARFQDWAVTRLRDEIPFAAAWWGVATMEDGAATVLHSACYGLKNSFVQEWEAICPRDDLRESVVGHPGVTALKSGHSPDRDLRRFDARHGLHSALSTVVNDKTGTLVQFISLFRPESAPPFSQRERDLKELIMPHLMQAWNTSWREAPADSGQPSALLAADGRLICADDHFLSTMYAAWPNWNGKQIALTPSQGAGFSGPHAATAKIAIDPVRGSAPGTVRVSISAGPRGALSNRERAVAERYATGLSYKEIAKTLNLSPATVRSYVKSCYEKLSVSNKSQLLMTLRPGQTSR</sequence>
<evidence type="ECO:0000313" key="6">
    <source>
        <dbReference type="Proteomes" id="UP001595530"/>
    </source>
</evidence>
<protein>
    <submittedName>
        <fullName evidence="5">Response regulator transcription factor</fullName>
    </submittedName>
</protein>
<accession>A0ABV7F8C3</accession>
<keyword evidence="3" id="KW-0804">Transcription</keyword>
<dbReference type="PANTHER" id="PTHR44688">
    <property type="entry name" value="DNA-BINDING TRANSCRIPTIONAL ACTIVATOR DEVR_DOSR"/>
    <property type="match status" value="1"/>
</dbReference>
<dbReference type="PRINTS" id="PR00038">
    <property type="entry name" value="HTHLUXR"/>
</dbReference>
<dbReference type="SUPFAM" id="SSF46894">
    <property type="entry name" value="C-terminal effector domain of the bipartite response regulators"/>
    <property type="match status" value="1"/>
</dbReference>
<dbReference type="InterPro" id="IPR016032">
    <property type="entry name" value="Sig_transdc_resp-reg_C-effctor"/>
</dbReference>
<dbReference type="Gene3D" id="1.10.10.10">
    <property type="entry name" value="Winged helix-like DNA-binding domain superfamily/Winged helix DNA-binding domain"/>
    <property type="match status" value="1"/>
</dbReference>
<dbReference type="SMART" id="SM00421">
    <property type="entry name" value="HTH_LUXR"/>
    <property type="match status" value="1"/>
</dbReference>
<comment type="caution">
    <text evidence="5">The sequence shown here is derived from an EMBL/GenBank/DDBJ whole genome shotgun (WGS) entry which is preliminary data.</text>
</comment>
<proteinExistence type="predicted"/>
<organism evidence="5 6">
    <name type="scientific">Undibacterium arcticum</name>
    <dbReference type="NCBI Taxonomy" id="1762892"/>
    <lineage>
        <taxon>Bacteria</taxon>
        <taxon>Pseudomonadati</taxon>
        <taxon>Pseudomonadota</taxon>
        <taxon>Betaproteobacteria</taxon>
        <taxon>Burkholderiales</taxon>
        <taxon>Oxalobacteraceae</taxon>
        <taxon>Undibacterium</taxon>
    </lineage>
</organism>
<dbReference type="EMBL" id="JBHRTP010000072">
    <property type="protein sequence ID" value="MFC3110306.1"/>
    <property type="molecule type" value="Genomic_DNA"/>
</dbReference>
<evidence type="ECO:0000256" key="2">
    <source>
        <dbReference type="ARBA" id="ARBA00023125"/>
    </source>
</evidence>